<dbReference type="RefSeq" id="WP_220807276.1">
    <property type="nucleotide sequence ID" value="NZ_BPMK01000004.1"/>
</dbReference>
<evidence type="ECO:0008006" key="5">
    <source>
        <dbReference type="Google" id="ProtNLM"/>
    </source>
</evidence>
<evidence type="ECO:0000313" key="3">
    <source>
        <dbReference type="EMBL" id="GIZ51101.1"/>
    </source>
</evidence>
<keyword evidence="2" id="KW-0472">Membrane</keyword>
<dbReference type="Proteomes" id="UP000887222">
    <property type="component" value="Unassembled WGS sequence"/>
</dbReference>
<comment type="caution">
    <text evidence="3">The sequence shown here is derived from an EMBL/GenBank/DDBJ whole genome shotgun (WGS) entry which is preliminary data.</text>
</comment>
<accession>A0ABQ4Q234</accession>
<reference evidence="3 4" key="1">
    <citation type="journal article" date="2022" name="Int. J. Syst. Evol. Microbiol.">
        <title>Noviherbaspirillum aridicola sp. nov., isolated from an arid soil in Pakistan.</title>
        <authorList>
            <person name="Khan I.U."/>
            <person name="Saqib M."/>
            <person name="Amin A."/>
            <person name="Hussain F."/>
            <person name="Li L."/>
            <person name="Liu Y.H."/>
            <person name="Fang B.Z."/>
            <person name="Ahmed I."/>
            <person name="Li W.J."/>
        </authorList>
    </citation>
    <scope>NUCLEOTIDE SEQUENCE [LARGE SCALE GENOMIC DNA]</scope>
    <source>
        <strain evidence="3 4">NCCP-691</strain>
    </source>
</reference>
<sequence length="508" mass="55711">MGILRTIWQWIASPPRREHKKWNPDLNPIDIRAISDSLKLKQEGARLGAVRVPAETDTALAGPEAAVVSKVEEARADYAAWGQLRLASLNKELSRKDITQEINQAHEADREFERRAAAELTAKSAQLRDLAEVANARKRELDDFKRQNRIERLSQAPENGGKALHYAIAAAMIVFEASVNMFFFAKGLDTGLTGGFIHAALAAGANVAGSFMFGAYLIRNVHHVSPLRKLLGCVAVTLCVAYICAISLGIAHYRDALSSGVDNAMNMAAQTIVASTFQLGDISSWLLFMVSVAFGIGATADGYKTDDPYPGYGEKSRLYEAAADDYNAEIDDLHDFLEETKKNTLEQLDRTAAHATTSVAVFSNLIDEKIRSANDLRHAIAGAEDAMKALLQEFRTENKIARAGAPAPAYFDIWPQLRTLQMPDFDTLEDQKNLARQRELLAAFVDELQDIRARIQTAFNQRFDAVQSLDAQFLGSSGATRRRTSSDAEAGRVISVPAAAQGTLEEAR</sequence>
<keyword evidence="2" id="KW-1133">Transmembrane helix</keyword>
<protein>
    <recommendedName>
        <fullName evidence="5">Transmembrane protein</fullName>
    </recommendedName>
</protein>
<organism evidence="3 4">
    <name type="scientific">Noviherbaspirillum aridicola</name>
    <dbReference type="NCBI Taxonomy" id="2849687"/>
    <lineage>
        <taxon>Bacteria</taxon>
        <taxon>Pseudomonadati</taxon>
        <taxon>Pseudomonadota</taxon>
        <taxon>Betaproteobacteria</taxon>
        <taxon>Burkholderiales</taxon>
        <taxon>Oxalobacteraceae</taxon>
        <taxon>Noviherbaspirillum</taxon>
    </lineage>
</organism>
<evidence type="ECO:0000256" key="1">
    <source>
        <dbReference type="SAM" id="Coils"/>
    </source>
</evidence>
<keyword evidence="1" id="KW-0175">Coiled coil</keyword>
<keyword evidence="2" id="KW-0812">Transmembrane</keyword>
<feature type="coiled-coil region" evidence="1">
    <location>
        <begin position="103"/>
        <end position="147"/>
    </location>
</feature>
<proteinExistence type="predicted"/>
<name>A0ABQ4Q234_9BURK</name>
<feature type="transmembrane region" description="Helical" evidence="2">
    <location>
        <begin position="282"/>
        <end position="300"/>
    </location>
</feature>
<keyword evidence="4" id="KW-1185">Reference proteome</keyword>
<feature type="transmembrane region" description="Helical" evidence="2">
    <location>
        <begin position="196"/>
        <end position="218"/>
    </location>
</feature>
<evidence type="ECO:0000313" key="4">
    <source>
        <dbReference type="Proteomes" id="UP000887222"/>
    </source>
</evidence>
<feature type="transmembrane region" description="Helical" evidence="2">
    <location>
        <begin position="163"/>
        <end position="184"/>
    </location>
</feature>
<feature type="transmembrane region" description="Helical" evidence="2">
    <location>
        <begin position="230"/>
        <end position="253"/>
    </location>
</feature>
<gene>
    <name evidence="3" type="ORF">NCCP691_11150</name>
</gene>
<dbReference type="EMBL" id="BPMK01000004">
    <property type="protein sequence ID" value="GIZ51101.1"/>
    <property type="molecule type" value="Genomic_DNA"/>
</dbReference>
<evidence type="ECO:0000256" key="2">
    <source>
        <dbReference type="SAM" id="Phobius"/>
    </source>
</evidence>